<dbReference type="AlphaFoldDB" id="A0A4Z2H0C3"/>
<dbReference type="Proteomes" id="UP000314294">
    <property type="component" value="Unassembled WGS sequence"/>
</dbReference>
<feature type="chain" id="PRO_5021330788" evidence="2">
    <location>
        <begin position="19"/>
        <end position="113"/>
    </location>
</feature>
<accession>A0A4Z2H0C3</accession>
<comment type="caution">
    <text evidence="3">The sequence shown here is derived from an EMBL/GenBank/DDBJ whole genome shotgun (WGS) entry which is preliminary data.</text>
</comment>
<evidence type="ECO:0000313" key="3">
    <source>
        <dbReference type="EMBL" id="TNN59307.1"/>
    </source>
</evidence>
<keyword evidence="4" id="KW-1185">Reference proteome</keyword>
<reference evidence="3 4" key="1">
    <citation type="submission" date="2019-03" db="EMBL/GenBank/DDBJ databases">
        <title>First draft genome of Liparis tanakae, snailfish: a comprehensive survey of snailfish specific genes.</title>
        <authorList>
            <person name="Kim W."/>
            <person name="Song I."/>
            <person name="Jeong J.-H."/>
            <person name="Kim D."/>
            <person name="Kim S."/>
            <person name="Ryu S."/>
            <person name="Song J.Y."/>
            <person name="Lee S.K."/>
        </authorList>
    </citation>
    <scope>NUCLEOTIDE SEQUENCE [LARGE SCALE GENOMIC DNA]</scope>
    <source>
        <tissue evidence="3">Muscle</tissue>
    </source>
</reference>
<evidence type="ECO:0000313" key="4">
    <source>
        <dbReference type="Proteomes" id="UP000314294"/>
    </source>
</evidence>
<evidence type="ECO:0000256" key="2">
    <source>
        <dbReference type="SAM" id="SignalP"/>
    </source>
</evidence>
<evidence type="ECO:0000256" key="1">
    <source>
        <dbReference type="SAM" id="MobiDB-lite"/>
    </source>
</evidence>
<keyword evidence="2" id="KW-0732">Signal</keyword>
<name>A0A4Z2H0C3_9TELE</name>
<sequence>MLRSVAVLLLLALAASDAQVIPPVLYGPLTGRGKRAGTGIPAGRRLEERSTSQSEAASDEPAGAGKADDNGDLLCVYVLCRDRKVFDPDATSSFITEEEARCFLRLAFEICIL</sequence>
<protein>
    <submittedName>
        <fullName evidence="3">Uncharacterized protein</fullName>
    </submittedName>
</protein>
<feature type="signal peptide" evidence="2">
    <location>
        <begin position="1"/>
        <end position="18"/>
    </location>
</feature>
<dbReference type="EMBL" id="SRLO01000359">
    <property type="protein sequence ID" value="TNN59307.1"/>
    <property type="molecule type" value="Genomic_DNA"/>
</dbReference>
<gene>
    <name evidence="3" type="ORF">EYF80_030494</name>
</gene>
<organism evidence="3 4">
    <name type="scientific">Liparis tanakae</name>
    <name type="common">Tanaka's snailfish</name>
    <dbReference type="NCBI Taxonomy" id="230148"/>
    <lineage>
        <taxon>Eukaryota</taxon>
        <taxon>Metazoa</taxon>
        <taxon>Chordata</taxon>
        <taxon>Craniata</taxon>
        <taxon>Vertebrata</taxon>
        <taxon>Euteleostomi</taxon>
        <taxon>Actinopterygii</taxon>
        <taxon>Neopterygii</taxon>
        <taxon>Teleostei</taxon>
        <taxon>Neoteleostei</taxon>
        <taxon>Acanthomorphata</taxon>
        <taxon>Eupercaria</taxon>
        <taxon>Perciformes</taxon>
        <taxon>Cottioidei</taxon>
        <taxon>Cottales</taxon>
        <taxon>Liparidae</taxon>
        <taxon>Liparis</taxon>
    </lineage>
</organism>
<proteinExistence type="predicted"/>
<feature type="region of interest" description="Disordered" evidence="1">
    <location>
        <begin position="32"/>
        <end position="70"/>
    </location>
</feature>